<organism evidence="1 2">
    <name type="scientific">Lithospermum erythrorhizon</name>
    <name type="common">Purple gromwell</name>
    <name type="synonym">Lithospermum officinale var. erythrorhizon</name>
    <dbReference type="NCBI Taxonomy" id="34254"/>
    <lineage>
        <taxon>Eukaryota</taxon>
        <taxon>Viridiplantae</taxon>
        <taxon>Streptophyta</taxon>
        <taxon>Embryophyta</taxon>
        <taxon>Tracheophyta</taxon>
        <taxon>Spermatophyta</taxon>
        <taxon>Magnoliopsida</taxon>
        <taxon>eudicotyledons</taxon>
        <taxon>Gunneridae</taxon>
        <taxon>Pentapetalae</taxon>
        <taxon>asterids</taxon>
        <taxon>lamiids</taxon>
        <taxon>Boraginales</taxon>
        <taxon>Boraginaceae</taxon>
        <taxon>Boraginoideae</taxon>
        <taxon>Lithospermeae</taxon>
        <taxon>Lithospermum</taxon>
    </lineage>
</organism>
<accession>A0AAV3RES0</accession>
<sequence>MVLRTDDFKEGQNLWKKMWLSPSRPGLLKGMKLFITTKISLSVMGLEIRDNCVCSSSGMKELVNERSRSLKCMLSKISLFQACALLAKDFEMELKGPTSQDQWLLTRVGAGLACLTGRPPNLSEEDNKSLKSPTRSQGSIVLRCDLVREFFAPLQFHARIDTILGRFVKKTLEPRWRKELHMDTW</sequence>
<keyword evidence="2" id="KW-1185">Reference proteome</keyword>
<dbReference type="EMBL" id="BAABME010008590">
    <property type="protein sequence ID" value="GAA0173418.1"/>
    <property type="molecule type" value="Genomic_DNA"/>
</dbReference>
<protein>
    <submittedName>
        <fullName evidence="1">Uncharacterized protein</fullName>
    </submittedName>
</protein>
<evidence type="ECO:0000313" key="2">
    <source>
        <dbReference type="Proteomes" id="UP001454036"/>
    </source>
</evidence>
<dbReference type="AlphaFoldDB" id="A0AAV3RES0"/>
<gene>
    <name evidence="1" type="ORF">LIER_27040</name>
</gene>
<comment type="caution">
    <text evidence="1">The sequence shown here is derived from an EMBL/GenBank/DDBJ whole genome shotgun (WGS) entry which is preliminary data.</text>
</comment>
<dbReference type="Proteomes" id="UP001454036">
    <property type="component" value="Unassembled WGS sequence"/>
</dbReference>
<name>A0AAV3RES0_LITER</name>
<evidence type="ECO:0000313" key="1">
    <source>
        <dbReference type="EMBL" id="GAA0173418.1"/>
    </source>
</evidence>
<reference evidence="1 2" key="1">
    <citation type="submission" date="2024-01" db="EMBL/GenBank/DDBJ databases">
        <title>The complete chloroplast genome sequence of Lithospermum erythrorhizon: insights into the phylogenetic relationship among Boraginaceae species and the maternal lineages of purple gromwells.</title>
        <authorList>
            <person name="Okada T."/>
            <person name="Watanabe K."/>
        </authorList>
    </citation>
    <scope>NUCLEOTIDE SEQUENCE [LARGE SCALE GENOMIC DNA]</scope>
</reference>
<proteinExistence type="predicted"/>